<dbReference type="SMART" id="SM00954">
    <property type="entry name" value="RelA_SpoT"/>
    <property type="match status" value="1"/>
</dbReference>
<dbReference type="Proteomes" id="UP000885931">
    <property type="component" value="Unassembled WGS sequence"/>
</dbReference>
<dbReference type="Pfam" id="PF19296">
    <property type="entry name" value="RelA_AH_RIS"/>
    <property type="match status" value="1"/>
</dbReference>
<protein>
    <submittedName>
        <fullName evidence="5">Bifunctional (P)ppGpp synthetase/guanosine-3',5'-bis(Diphosphate) 3'-pyrophosphohydrolase</fullName>
    </submittedName>
</protein>
<dbReference type="PANTHER" id="PTHR21262">
    <property type="entry name" value="GUANOSINE-3',5'-BIS DIPHOSPHATE 3'-PYROPHOSPHOHYDROLASE"/>
    <property type="match status" value="1"/>
</dbReference>
<dbReference type="InterPro" id="IPR003607">
    <property type="entry name" value="HD/PDEase_dom"/>
</dbReference>
<dbReference type="InterPro" id="IPR006674">
    <property type="entry name" value="HD_domain"/>
</dbReference>
<dbReference type="InterPro" id="IPR007685">
    <property type="entry name" value="RelA_SpoT"/>
</dbReference>
<evidence type="ECO:0000256" key="2">
    <source>
        <dbReference type="RuleBase" id="RU003847"/>
    </source>
</evidence>
<name>A0A7C1BEE5_UNCW3</name>
<gene>
    <name evidence="5" type="ORF">ENG67_03385</name>
</gene>
<proteinExistence type="inferred from homology"/>
<evidence type="ECO:0000313" key="5">
    <source>
        <dbReference type="EMBL" id="HDM90234.1"/>
    </source>
</evidence>
<dbReference type="PROSITE" id="PS51880">
    <property type="entry name" value="TGS"/>
    <property type="match status" value="1"/>
</dbReference>
<evidence type="ECO:0000256" key="1">
    <source>
        <dbReference type="ARBA" id="ARBA00025704"/>
    </source>
</evidence>
<dbReference type="CDD" id="cd05399">
    <property type="entry name" value="NT_Rel-Spo_like"/>
    <property type="match status" value="1"/>
</dbReference>
<dbReference type="CDD" id="cd00077">
    <property type="entry name" value="HDc"/>
    <property type="match status" value="1"/>
</dbReference>
<feature type="domain" description="TGS" evidence="4">
    <location>
        <begin position="383"/>
        <end position="444"/>
    </location>
</feature>
<comment type="function">
    <text evidence="2">In eubacteria ppGpp (guanosine 3'-diphosphate 5'-diphosphate) is a mediator of the stringent response that coordinates a variety of cellular activities in response to changes in nutritional abundance.</text>
</comment>
<dbReference type="Pfam" id="PF02824">
    <property type="entry name" value="TGS"/>
    <property type="match status" value="1"/>
</dbReference>
<dbReference type="FunFam" id="1.10.3210.10:FF:000001">
    <property type="entry name" value="GTP pyrophosphokinase RelA"/>
    <property type="match status" value="1"/>
</dbReference>
<dbReference type="Gene3D" id="3.30.460.10">
    <property type="entry name" value="Beta Polymerase, domain 2"/>
    <property type="match status" value="1"/>
</dbReference>
<dbReference type="EMBL" id="DRBW01000137">
    <property type="protein sequence ID" value="HDM90234.1"/>
    <property type="molecule type" value="Genomic_DNA"/>
</dbReference>
<comment type="pathway">
    <text evidence="1">Purine metabolism.</text>
</comment>
<accession>A0A7C1BEE5</accession>
<evidence type="ECO:0000259" key="3">
    <source>
        <dbReference type="PROSITE" id="PS51831"/>
    </source>
</evidence>
<dbReference type="SUPFAM" id="SSF81271">
    <property type="entry name" value="TGS-like"/>
    <property type="match status" value="1"/>
</dbReference>
<dbReference type="InterPro" id="IPR004095">
    <property type="entry name" value="TGS"/>
</dbReference>
<dbReference type="PROSITE" id="PS51831">
    <property type="entry name" value="HD"/>
    <property type="match status" value="1"/>
</dbReference>
<organism evidence="5">
    <name type="scientific">candidate division WOR-3 bacterium</name>
    <dbReference type="NCBI Taxonomy" id="2052148"/>
    <lineage>
        <taxon>Bacteria</taxon>
        <taxon>Bacteria division WOR-3</taxon>
    </lineage>
</organism>
<dbReference type="PANTHER" id="PTHR21262:SF31">
    <property type="entry name" value="GTP PYROPHOSPHOKINASE"/>
    <property type="match status" value="1"/>
</dbReference>
<sequence>MSHDEIPPELVAHLGEDGRRLVQEAYSYALNKHRGQKRASGEPYIVHPLGVAEILAELKMDSHTIAAALLHDTVEDTGTELREIEERFGPDIAFLVNGVTKIKEYGAATERSKAENFRKLLLAVSRDLRVLIIKLADRLHNLRTLKYLPPDSRRRIAEESLEVYAPIAHRLGIWRIKWEMEDLAFQFLYPALYRQILKKVRETREYREQYIKRATEELSNLLREAGIKADVEGRPKHIYSIYQKILRKGVSIDEIYDLYGIRVITLTIADCYTALGVIHGRFRPLPGRFKDYIAMPKPNLYQSLHTTVIGPENRFLEIQIRTRKMHELAEEGIAAHWRYKEDYRPTEREVAQFSWLRGLLELYRRSPTPEEFMRKIREEITGEEIYVFTPKGDVITLPIGSTPVDFAYEIHTQLGHKVMAAKVNGRPVPLSTVLESGDVVEIIPKKKPRPRKSWLEFVKTSKARNRIRHWFRVQERERDLERGRSALIREFRRRHRTFGEEEIEKAIVHFNFKDEEDLYLAIARGTLAPRAVYEFFHGPAVERKKKVRKGKYPIIVEGMEDLEVSVAKCCNPVPGDEIAGIITSQRKISIHRADCPYLRKYGHPDRILRATWGEVRGDSLYPVRVRVRASVDRGLREHIETAAARGGGAAEFLSSRRLRGGDWVLDLKLYVRNRDHLRAVLDEIHAAEGVLEIRGG</sequence>
<dbReference type="SUPFAM" id="SSF81301">
    <property type="entry name" value="Nucleotidyltransferase"/>
    <property type="match status" value="1"/>
</dbReference>
<dbReference type="FunFam" id="3.30.460.10:FF:000001">
    <property type="entry name" value="GTP pyrophosphokinase RelA"/>
    <property type="match status" value="1"/>
</dbReference>
<dbReference type="Pfam" id="PF13328">
    <property type="entry name" value="HD_4"/>
    <property type="match status" value="1"/>
</dbReference>
<dbReference type="SUPFAM" id="SSF109604">
    <property type="entry name" value="HD-domain/PDEase-like"/>
    <property type="match status" value="1"/>
</dbReference>
<dbReference type="InterPro" id="IPR043519">
    <property type="entry name" value="NT_sf"/>
</dbReference>
<dbReference type="AlphaFoldDB" id="A0A7C1BEE5"/>
<dbReference type="CDD" id="cd01668">
    <property type="entry name" value="TGS_RSH"/>
    <property type="match status" value="1"/>
</dbReference>
<feature type="domain" description="HD" evidence="3">
    <location>
        <begin position="44"/>
        <end position="142"/>
    </location>
</feature>
<dbReference type="NCBIfam" id="TIGR00691">
    <property type="entry name" value="spoT_relA"/>
    <property type="match status" value="1"/>
</dbReference>
<dbReference type="InterPro" id="IPR012676">
    <property type="entry name" value="TGS-like"/>
</dbReference>
<evidence type="ECO:0000259" key="4">
    <source>
        <dbReference type="PROSITE" id="PS51880"/>
    </source>
</evidence>
<dbReference type="GO" id="GO:0015969">
    <property type="term" value="P:guanosine tetraphosphate metabolic process"/>
    <property type="evidence" value="ECO:0007669"/>
    <property type="project" value="InterPro"/>
</dbReference>
<dbReference type="Gene3D" id="3.10.20.30">
    <property type="match status" value="1"/>
</dbReference>
<dbReference type="Pfam" id="PF04607">
    <property type="entry name" value="RelA_SpoT"/>
    <property type="match status" value="1"/>
</dbReference>
<dbReference type="GO" id="GO:0005886">
    <property type="term" value="C:plasma membrane"/>
    <property type="evidence" value="ECO:0007669"/>
    <property type="project" value="TreeGrafter"/>
</dbReference>
<dbReference type="Gene3D" id="1.10.3210.10">
    <property type="entry name" value="Hypothetical protein af1432"/>
    <property type="match status" value="1"/>
</dbReference>
<dbReference type="FunFam" id="3.10.20.30:FF:000002">
    <property type="entry name" value="GTP pyrophosphokinase (RelA/SpoT)"/>
    <property type="match status" value="1"/>
</dbReference>
<dbReference type="InterPro" id="IPR033655">
    <property type="entry name" value="TGS_RelA/SpoT"/>
</dbReference>
<dbReference type="InterPro" id="IPR045600">
    <property type="entry name" value="RelA/SpoT_AH_RIS"/>
</dbReference>
<dbReference type="SMART" id="SM00471">
    <property type="entry name" value="HDc"/>
    <property type="match status" value="1"/>
</dbReference>
<comment type="caution">
    <text evidence="5">The sequence shown here is derived from an EMBL/GenBank/DDBJ whole genome shotgun (WGS) entry which is preliminary data.</text>
</comment>
<reference evidence="5" key="1">
    <citation type="journal article" date="2020" name="mSystems">
        <title>Genome- and Community-Level Interaction Insights into Carbon Utilization and Element Cycling Functions of Hydrothermarchaeota in Hydrothermal Sediment.</title>
        <authorList>
            <person name="Zhou Z."/>
            <person name="Liu Y."/>
            <person name="Xu W."/>
            <person name="Pan J."/>
            <person name="Luo Z.H."/>
            <person name="Li M."/>
        </authorList>
    </citation>
    <scope>NUCLEOTIDE SEQUENCE [LARGE SCALE GENOMIC DNA]</scope>
    <source>
        <strain evidence="5">HyVt-237</strain>
    </source>
</reference>
<dbReference type="InterPro" id="IPR004811">
    <property type="entry name" value="RelA/Spo_fam"/>
</dbReference>
<dbReference type="InterPro" id="IPR012675">
    <property type="entry name" value="Beta-grasp_dom_sf"/>
</dbReference>
<comment type="similarity">
    <text evidence="2">Belongs to the relA/spoT family.</text>
</comment>